<evidence type="ECO:0000256" key="1">
    <source>
        <dbReference type="ARBA" id="ARBA00022516"/>
    </source>
</evidence>
<dbReference type="InterPro" id="IPR007431">
    <property type="entry name" value="ACP_PD"/>
</dbReference>
<dbReference type="PATRIC" id="fig|1237149.3.peg.4436"/>
<keyword evidence="5" id="KW-1185">Reference proteome</keyword>
<protein>
    <submittedName>
        <fullName evidence="4">Acyl carrier protein phosphodiesterase</fullName>
    </submittedName>
</protein>
<comment type="caution">
    <text evidence="4">The sequence shown here is derived from an EMBL/GenBank/DDBJ whole genome shotgun (WGS) entry which is preliminary data.</text>
</comment>
<keyword evidence="3" id="KW-0443">Lipid metabolism</keyword>
<evidence type="ECO:0000256" key="3">
    <source>
        <dbReference type="ARBA" id="ARBA00023098"/>
    </source>
</evidence>
<name>L8JKI6_9BACT</name>
<dbReference type="Proteomes" id="UP000011135">
    <property type="component" value="Unassembled WGS sequence"/>
</dbReference>
<dbReference type="eggNOG" id="COG3124">
    <property type="taxonomic scope" value="Bacteria"/>
</dbReference>
<dbReference type="EMBL" id="AMZN01000072">
    <property type="protein sequence ID" value="ELR69436.1"/>
    <property type="molecule type" value="Genomic_DNA"/>
</dbReference>
<dbReference type="PANTHER" id="PTHR38764:SF1">
    <property type="entry name" value="ACYL CARRIER PROTEIN PHOSPHODIESTERASE"/>
    <property type="match status" value="1"/>
</dbReference>
<dbReference type="GO" id="GO:0006633">
    <property type="term" value="P:fatty acid biosynthetic process"/>
    <property type="evidence" value="ECO:0007669"/>
    <property type="project" value="InterPro"/>
</dbReference>
<dbReference type="OrthoDB" id="8442777at2"/>
<dbReference type="STRING" id="1237149.C900_04968"/>
<dbReference type="Pfam" id="PF04336">
    <property type="entry name" value="ACP_PD"/>
    <property type="match status" value="1"/>
</dbReference>
<keyword evidence="1" id="KW-0444">Lipid biosynthesis</keyword>
<gene>
    <name evidence="4" type="ORF">C900_04968</name>
</gene>
<accession>L8JKI6</accession>
<dbReference type="RefSeq" id="WP_009582122.1">
    <property type="nucleotide sequence ID" value="NZ_AMZN01000072.1"/>
</dbReference>
<evidence type="ECO:0000313" key="5">
    <source>
        <dbReference type="Proteomes" id="UP000011135"/>
    </source>
</evidence>
<evidence type="ECO:0000313" key="4">
    <source>
        <dbReference type="EMBL" id="ELR69436.1"/>
    </source>
</evidence>
<evidence type="ECO:0000256" key="2">
    <source>
        <dbReference type="ARBA" id="ARBA00022801"/>
    </source>
</evidence>
<dbReference type="PANTHER" id="PTHR38764">
    <property type="entry name" value="ACYL CARRIER PROTEIN PHOSPHODIESTERASE"/>
    <property type="match status" value="1"/>
</dbReference>
<dbReference type="AlphaFoldDB" id="L8JKI6"/>
<sequence>MNFLAHVYLSGSNEQVLVGNFMGDFVKGKQFKEYPDDIKRGILLHRHIDEFTDQHNAVHQSKKRLWDKYHHYAGVIVDMFYDHFLAANWSAHHHIPLEHFSQYVYDTVLLHENILPKGVKYMMPFMIEYDWLKNYAHYEGIQRALSGMAKRTTFQSNMELAVADLKLQYNDFKNDFEAFFPDIKAFAEEWLKRN</sequence>
<dbReference type="GO" id="GO:0008770">
    <property type="term" value="F:[acyl-carrier-protein] phosphodiesterase activity"/>
    <property type="evidence" value="ECO:0007669"/>
    <property type="project" value="InterPro"/>
</dbReference>
<dbReference type="PIRSF" id="PIRSF011489">
    <property type="entry name" value="DUF479"/>
    <property type="match status" value="1"/>
</dbReference>
<keyword evidence="2" id="KW-0378">Hydrolase</keyword>
<proteinExistence type="predicted"/>
<reference evidence="4 5" key="1">
    <citation type="submission" date="2012-12" db="EMBL/GenBank/DDBJ databases">
        <title>Genome assembly of Fulvivirga imtechensis AK7.</title>
        <authorList>
            <person name="Nupur N."/>
            <person name="Khatri I."/>
            <person name="Kumar R."/>
            <person name="Subramanian S."/>
            <person name="Pinnaka A."/>
        </authorList>
    </citation>
    <scope>NUCLEOTIDE SEQUENCE [LARGE SCALE GENOMIC DNA]</scope>
    <source>
        <strain evidence="4 5">AK7</strain>
    </source>
</reference>
<organism evidence="4 5">
    <name type="scientific">Fulvivirga imtechensis AK7</name>
    <dbReference type="NCBI Taxonomy" id="1237149"/>
    <lineage>
        <taxon>Bacteria</taxon>
        <taxon>Pseudomonadati</taxon>
        <taxon>Bacteroidota</taxon>
        <taxon>Cytophagia</taxon>
        <taxon>Cytophagales</taxon>
        <taxon>Fulvivirgaceae</taxon>
        <taxon>Fulvivirga</taxon>
    </lineage>
</organism>